<keyword evidence="2" id="KW-1185">Reference proteome</keyword>
<name>A0ABM8V2F0_THEXY</name>
<organism evidence="1 2">
    <name type="scientific">Thermobacillus xylanilyticus</name>
    <dbReference type="NCBI Taxonomy" id="76633"/>
    <lineage>
        <taxon>Bacteria</taxon>
        <taxon>Bacillati</taxon>
        <taxon>Bacillota</taxon>
        <taxon>Bacilli</taxon>
        <taxon>Bacillales</taxon>
        <taxon>Paenibacillaceae</taxon>
        <taxon>Thermobacillus</taxon>
    </lineage>
</organism>
<dbReference type="Proteomes" id="UP000681526">
    <property type="component" value="Unassembled WGS sequence"/>
</dbReference>
<protein>
    <submittedName>
        <fullName evidence="1">Aminoglycoside phosphotransferase</fullName>
    </submittedName>
</protein>
<evidence type="ECO:0000313" key="1">
    <source>
        <dbReference type="EMBL" id="CAG5082908.1"/>
    </source>
</evidence>
<comment type="caution">
    <text evidence="1">The sequence shown here is derived from an EMBL/GenBank/DDBJ whole genome shotgun (WGS) entry which is preliminary data.</text>
</comment>
<reference evidence="1 2" key="1">
    <citation type="submission" date="2021-04" db="EMBL/GenBank/DDBJ databases">
        <authorList>
            <person name="Rakotoarivonina H."/>
        </authorList>
    </citation>
    <scope>NUCLEOTIDE SEQUENCE [LARGE SCALE GENOMIC DNA]</scope>
    <source>
        <strain evidence="1 2">XE</strain>
    </source>
</reference>
<dbReference type="EMBL" id="CAJRAY010000026">
    <property type="protein sequence ID" value="CAG5082908.1"/>
    <property type="molecule type" value="Genomic_DNA"/>
</dbReference>
<gene>
    <name evidence="1" type="primary">txxe 1368</name>
    <name evidence="1" type="ORF">TXXE_06525</name>
</gene>
<accession>A0ABM8V2F0</accession>
<sequence length="31" mass="3978">MVEEGHLDHYRKEVDFLERHFDDWMRTNERS</sequence>
<evidence type="ECO:0000313" key="2">
    <source>
        <dbReference type="Proteomes" id="UP000681526"/>
    </source>
</evidence>
<proteinExistence type="predicted"/>